<dbReference type="InterPro" id="IPR036409">
    <property type="entry name" value="Aldolase_II/adducin_N_sf"/>
</dbReference>
<proteinExistence type="predicted"/>
<evidence type="ECO:0000259" key="2">
    <source>
        <dbReference type="SMART" id="SM01007"/>
    </source>
</evidence>
<dbReference type="GO" id="GO:0046872">
    <property type="term" value="F:metal ion binding"/>
    <property type="evidence" value="ECO:0007669"/>
    <property type="project" value="UniProtKB-KW"/>
</dbReference>
<dbReference type="PANTHER" id="PTHR22789">
    <property type="entry name" value="FUCULOSE PHOSPHATE ALDOLASE"/>
    <property type="match status" value="1"/>
</dbReference>
<protein>
    <submittedName>
        <fullName evidence="3">Rhamnulose-1-phosphate aldolase</fullName>
    </submittedName>
</protein>
<dbReference type="InterPro" id="IPR001303">
    <property type="entry name" value="Aldolase_II/adducin_N"/>
</dbReference>
<dbReference type="Pfam" id="PF00596">
    <property type="entry name" value="Aldolase_II"/>
    <property type="match status" value="1"/>
</dbReference>
<feature type="domain" description="Class II aldolase/adducin N-terminal" evidence="2">
    <location>
        <begin position="8"/>
        <end position="233"/>
    </location>
</feature>
<sequence>MERPESLVKFIRMCSDGYLMGWHECHGGNLTYRAAKEELAGLEFKGREWVPIEKQLENLAGEYFIVTGSGKTMRNAEIYPEDTLGVIEMNEDGTAWRIVWGLENNGGPTSELPAHLMCQSVKKETTNGKYRFVYHAHPANVIALSFVLPINDEIFTRELWEMEPECAMIFPAGMGVLPWMVPGTEEIAELTCEKMREYDVVLWAQHGLFVSGETFDSTFGLMNTVEKGSEILVKTLSMISIKRQVPGVQNFKDMAKAFHLDLPDKFLFEKY</sequence>
<dbReference type="GO" id="GO:0005829">
    <property type="term" value="C:cytosol"/>
    <property type="evidence" value="ECO:0007669"/>
    <property type="project" value="TreeGrafter"/>
</dbReference>
<dbReference type="SUPFAM" id="SSF53639">
    <property type="entry name" value="AraD/HMP-PK domain-like"/>
    <property type="match status" value="1"/>
</dbReference>
<accession>A0A2Y9BAF2</accession>
<keyword evidence="1" id="KW-0479">Metal-binding</keyword>
<dbReference type="GO" id="GO:0019323">
    <property type="term" value="P:pentose catabolic process"/>
    <property type="evidence" value="ECO:0007669"/>
    <property type="project" value="TreeGrafter"/>
</dbReference>
<dbReference type="SMART" id="SM01007">
    <property type="entry name" value="Aldolase_II"/>
    <property type="match status" value="1"/>
</dbReference>
<dbReference type="PANTHER" id="PTHR22789:SF16">
    <property type="entry name" value="RHAMNULOSE-1-PHOSPHATE ALDOLASE"/>
    <property type="match status" value="1"/>
</dbReference>
<dbReference type="EMBL" id="QGDL01000002">
    <property type="protein sequence ID" value="PWJ31233.1"/>
    <property type="molecule type" value="Genomic_DNA"/>
</dbReference>
<dbReference type="Proteomes" id="UP000245845">
    <property type="component" value="Unassembled WGS sequence"/>
</dbReference>
<keyword evidence="4" id="KW-1185">Reference proteome</keyword>
<dbReference type="NCBIfam" id="NF002963">
    <property type="entry name" value="PRK03634.1"/>
    <property type="match status" value="1"/>
</dbReference>
<reference evidence="3 4" key="1">
    <citation type="submission" date="2018-05" db="EMBL/GenBank/DDBJ databases">
        <title>The Hungate 1000. A catalogue of reference genomes from the rumen microbiome.</title>
        <authorList>
            <person name="Kelly W."/>
        </authorList>
    </citation>
    <scope>NUCLEOTIDE SEQUENCE [LARGE SCALE GENOMIC DNA]</scope>
    <source>
        <strain evidence="3 4">NLAE-zl-C242</strain>
    </source>
</reference>
<dbReference type="GO" id="GO:0016832">
    <property type="term" value="F:aldehyde-lyase activity"/>
    <property type="evidence" value="ECO:0007669"/>
    <property type="project" value="TreeGrafter"/>
</dbReference>
<comment type="caution">
    <text evidence="3">The sequence shown here is derived from an EMBL/GenBank/DDBJ whole genome shotgun (WGS) entry which is preliminary data.</text>
</comment>
<dbReference type="AlphaFoldDB" id="A0A2Y9BAF2"/>
<gene>
    <name evidence="3" type="ORF">A8806_10289</name>
</gene>
<dbReference type="Gene3D" id="3.40.225.10">
    <property type="entry name" value="Class II aldolase/adducin N-terminal domain"/>
    <property type="match status" value="1"/>
</dbReference>
<evidence type="ECO:0000313" key="3">
    <source>
        <dbReference type="EMBL" id="PWJ31233.1"/>
    </source>
</evidence>
<dbReference type="InterPro" id="IPR050197">
    <property type="entry name" value="Aldolase_class_II_sugar_metab"/>
</dbReference>
<name>A0A2Y9BAF2_9FIRM</name>
<evidence type="ECO:0000256" key="1">
    <source>
        <dbReference type="ARBA" id="ARBA00022723"/>
    </source>
</evidence>
<organism evidence="3 4">
    <name type="scientific">Faecalicatena orotica</name>
    <dbReference type="NCBI Taxonomy" id="1544"/>
    <lineage>
        <taxon>Bacteria</taxon>
        <taxon>Bacillati</taxon>
        <taxon>Bacillota</taxon>
        <taxon>Clostridia</taxon>
        <taxon>Lachnospirales</taxon>
        <taxon>Lachnospiraceae</taxon>
        <taxon>Faecalicatena</taxon>
    </lineage>
</organism>
<evidence type="ECO:0000313" key="4">
    <source>
        <dbReference type="Proteomes" id="UP000245845"/>
    </source>
</evidence>